<comment type="caution">
    <text evidence="3">The sequence shown here is derived from an EMBL/GenBank/DDBJ whole genome shotgun (WGS) entry which is preliminary data.</text>
</comment>
<gene>
    <name evidence="3" type="ORF">KQ657_001009</name>
</gene>
<dbReference type="EMBL" id="JAHMUF010000013">
    <property type="protein sequence ID" value="KAG7193247.1"/>
    <property type="molecule type" value="Genomic_DNA"/>
</dbReference>
<dbReference type="AlphaFoldDB" id="A0A9P7V8M8"/>
<dbReference type="GO" id="GO:0005786">
    <property type="term" value="C:signal recognition particle, endoplasmic reticulum targeting"/>
    <property type="evidence" value="ECO:0007669"/>
    <property type="project" value="TreeGrafter"/>
</dbReference>
<feature type="compositionally biased region" description="Basic residues" evidence="1">
    <location>
        <begin position="127"/>
        <end position="136"/>
    </location>
</feature>
<sequence>MPYVKEVESFIERLANLLSTYPTTRLSITYSNVSKKHRTTTRSLSATHRVTFKCFEPASGKCLKFRTSKVKEFSRLMTFVGPRGVNHDTVNGLGLALVMANARFEGTPVEVKESTPVVLPEPSGVSKTKKKKKGRK</sequence>
<dbReference type="PANTHER" id="PTHR12834:SF12">
    <property type="entry name" value="SIGNAL RECOGNITION PARTICLE 9 KDA PROTEIN"/>
    <property type="match status" value="1"/>
</dbReference>
<evidence type="ECO:0000313" key="4">
    <source>
        <dbReference type="Proteomes" id="UP000790833"/>
    </source>
</evidence>
<evidence type="ECO:0000259" key="2">
    <source>
        <dbReference type="Pfam" id="PF05486"/>
    </source>
</evidence>
<keyword evidence="4" id="KW-1185">Reference proteome</keyword>
<dbReference type="OrthoDB" id="5419752at2759"/>
<feature type="region of interest" description="Disordered" evidence="1">
    <location>
        <begin position="112"/>
        <end position="136"/>
    </location>
</feature>
<protein>
    <recommendedName>
        <fullName evidence="2">SRP9 domain-containing protein</fullName>
    </recommendedName>
</protein>
<dbReference type="InterPro" id="IPR039914">
    <property type="entry name" value="SRP9-like"/>
</dbReference>
<feature type="domain" description="SRP9" evidence="2">
    <location>
        <begin position="4"/>
        <end position="86"/>
    </location>
</feature>
<proteinExistence type="predicted"/>
<dbReference type="Proteomes" id="UP000790833">
    <property type="component" value="Unassembled WGS sequence"/>
</dbReference>
<organism evidence="3 4">
    <name type="scientific">Scheffersomyces spartinae</name>
    <dbReference type="NCBI Taxonomy" id="45513"/>
    <lineage>
        <taxon>Eukaryota</taxon>
        <taxon>Fungi</taxon>
        <taxon>Dikarya</taxon>
        <taxon>Ascomycota</taxon>
        <taxon>Saccharomycotina</taxon>
        <taxon>Pichiomycetes</taxon>
        <taxon>Debaryomycetaceae</taxon>
        <taxon>Scheffersomyces</taxon>
    </lineage>
</organism>
<dbReference type="InterPro" id="IPR039432">
    <property type="entry name" value="SRP9_dom"/>
</dbReference>
<dbReference type="PANTHER" id="PTHR12834">
    <property type="entry name" value="SIGNAL RECOGNITION PARTICLE 9 KDA PROTEIN"/>
    <property type="match status" value="1"/>
</dbReference>
<name>A0A9P7V8M8_9ASCO</name>
<dbReference type="GeneID" id="66114383"/>
<dbReference type="RefSeq" id="XP_043048795.1">
    <property type="nucleotide sequence ID" value="XM_043191823.1"/>
</dbReference>
<accession>A0A9P7V8M8</accession>
<dbReference type="GO" id="GO:0006614">
    <property type="term" value="P:SRP-dependent cotranslational protein targeting to membrane"/>
    <property type="evidence" value="ECO:0007669"/>
    <property type="project" value="InterPro"/>
</dbReference>
<reference evidence="3" key="1">
    <citation type="submission" date="2021-03" db="EMBL/GenBank/DDBJ databases">
        <authorList>
            <person name="Palmer J.M."/>
        </authorList>
    </citation>
    <scope>NUCLEOTIDE SEQUENCE</scope>
    <source>
        <strain evidence="3">ARV_011</strain>
    </source>
</reference>
<evidence type="ECO:0000256" key="1">
    <source>
        <dbReference type="SAM" id="MobiDB-lite"/>
    </source>
</evidence>
<evidence type="ECO:0000313" key="3">
    <source>
        <dbReference type="EMBL" id="KAG7193247.1"/>
    </source>
</evidence>
<dbReference type="Pfam" id="PF05486">
    <property type="entry name" value="SRP9-21"/>
    <property type="match status" value="1"/>
</dbReference>